<keyword evidence="2 5" id="KW-0032">Aminotransferase</keyword>
<evidence type="ECO:0000256" key="1">
    <source>
        <dbReference type="ARBA" id="ARBA00001933"/>
    </source>
</evidence>
<reference evidence="5" key="1">
    <citation type="submission" date="2023-03" db="EMBL/GenBank/DDBJ databases">
        <title>Draft assemblies of triclosan tolerant bacteria isolated from returned activated sludge.</title>
        <authorList>
            <person name="Van Hamelsveld S."/>
        </authorList>
    </citation>
    <scope>NUCLEOTIDE SEQUENCE</scope>
    <source>
        <strain evidence="5">GW210015_S63</strain>
    </source>
</reference>
<dbReference type="EC" id="2.6.1.37" evidence="5"/>
<dbReference type="Proteomes" id="UP001220662">
    <property type="component" value="Unassembled WGS sequence"/>
</dbReference>
<evidence type="ECO:0000256" key="4">
    <source>
        <dbReference type="ARBA" id="ARBA00022898"/>
    </source>
</evidence>
<gene>
    <name evidence="5" type="ORF">P3W55_16960</name>
</gene>
<evidence type="ECO:0000256" key="2">
    <source>
        <dbReference type="ARBA" id="ARBA00022576"/>
    </source>
</evidence>
<protein>
    <submittedName>
        <fullName evidence="5">2-aminoethylphosphonate--pyruvate transaminase</fullName>
        <ecNumber evidence="5">2.6.1.37</ecNumber>
    </submittedName>
</protein>
<evidence type="ECO:0000313" key="5">
    <source>
        <dbReference type="EMBL" id="MDF3843406.1"/>
    </source>
</evidence>
<dbReference type="GO" id="GO:0047304">
    <property type="term" value="F:2-aminoethylphosphonate-pyruvate transaminase activity"/>
    <property type="evidence" value="ECO:0007669"/>
    <property type="project" value="UniProtKB-EC"/>
</dbReference>
<name>A0AAW6P831_9PSED</name>
<dbReference type="PANTHER" id="PTHR42778">
    <property type="entry name" value="2-AMINOETHYLPHOSPHONATE--PYRUVATE TRANSAMINASE"/>
    <property type="match status" value="1"/>
</dbReference>
<dbReference type="EMBL" id="JARJLR010000273">
    <property type="protein sequence ID" value="MDF3843406.1"/>
    <property type="molecule type" value="Genomic_DNA"/>
</dbReference>
<evidence type="ECO:0000313" key="6">
    <source>
        <dbReference type="Proteomes" id="UP001220662"/>
    </source>
</evidence>
<dbReference type="InterPro" id="IPR015421">
    <property type="entry name" value="PyrdxlP-dep_Trfase_major"/>
</dbReference>
<accession>A0AAW6P831</accession>
<feature type="non-terminal residue" evidence="5">
    <location>
        <position position="54"/>
    </location>
</feature>
<organism evidence="5 6">
    <name type="scientific">Pseudomonas citronellolis</name>
    <dbReference type="NCBI Taxonomy" id="53408"/>
    <lineage>
        <taxon>Bacteria</taxon>
        <taxon>Pseudomonadati</taxon>
        <taxon>Pseudomonadota</taxon>
        <taxon>Gammaproteobacteria</taxon>
        <taxon>Pseudomonadales</taxon>
        <taxon>Pseudomonadaceae</taxon>
        <taxon>Pseudomonas</taxon>
    </lineage>
</organism>
<comment type="caution">
    <text evidence="5">The sequence shown here is derived from an EMBL/GenBank/DDBJ whole genome shotgun (WGS) entry which is preliminary data.</text>
</comment>
<comment type="cofactor">
    <cofactor evidence="1">
        <name>pyridoxal 5'-phosphate</name>
        <dbReference type="ChEBI" id="CHEBI:597326"/>
    </cofactor>
</comment>
<keyword evidence="3 5" id="KW-0808">Transferase</keyword>
<proteinExistence type="predicted"/>
<dbReference type="PANTHER" id="PTHR42778:SF1">
    <property type="entry name" value="2-AMINOETHYLPHOSPHONATE--PYRUVATE TRANSAMINASE"/>
    <property type="match status" value="1"/>
</dbReference>
<evidence type="ECO:0000256" key="3">
    <source>
        <dbReference type="ARBA" id="ARBA00022679"/>
    </source>
</evidence>
<sequence>MSTAERAPILLTPGPLTTSPRTRRAMLVDWGSWDNDFNALTADVCSRLLAIIHG</sequence>
<dbReference type="AlphaFoldDB" id="A0AAW6P831"/>
<keyword evidence="4" id="KW-0663">Pyridoxal phosphate</keyword>
<dbReference type="Gene3D" id="3.40.640.10">
    <property type="entry name" value="Type I PLP-dependent aspartate aminotransferase-like (Major domain)"/>
    <property type="match status" value="1"/>
</dbReference>